<accession>W9C423</accession>
<dbReference type="HOGENOM" id="CLU_1156967_0_0_1"/>
<dbReference type="Proteomes" id="UP000019487">
    <property type="component" value="Unassembled WGS sequence"/>
</dbReference>
<comment type="caution">
    <text evidence="1">The sequence shown here is derived from an EMBL/GenBank/DDBJ whole genome shotgun (WGS) entry which is preliminary data.</text>
</comment>
<name>W9C423_SCLBF</name>
<protein>
    <submittedName>
        <fullName evidence="1">Uncharacterized protein</fullName>
    </submittedName>
</protein>
<organism evidence="1 2">
    <name type="scientific">Sclerotinia borealis (strain F-4128)</name>
    <dbReference type="NCBI Taxonomy" id="1432307"/>
    <lineage>
        <taxon>Eukaryota</taxon>
        <taxon>Fungi</taxon>
        <taxon>Dikarya</taxon>
        <taxon>Ascomycota</taxon>
        <taxon>Pezizomycotina</taxon>
        <taxon>Leotiomycetes</taxon>
        <taxon>Helotiales</taxon>
        <taxon>Sclerotiniaceae</taxon>
        <taxon>Sclerotinia</taxon>
    </lineage>
</organism>
<keyword evidence="2" id="KW-1185">Reference proteome</keyword>
<dbReference type="AlphaFoldDB" id="W9C423"/>
<evidence type="ECO:0000313" key="1">
    <source>
        <dbReference type="EMBL" id="ESZ89679.1"/>
    </source>
</evidence>
<gene>
    <name evidence="1" type="ORF">SBOR_9936</name>
</gene>
<evidence type="ECO:0000313" key="2">
    <source>
        <dbReference type="Proteomes" id="UP000019487"/>
    </source>
</evidence>
<dbReference type="EMBL" id="AYSA01000823">
    <property type="protein sequence ID" value="ESZ89679.1"/>
    <property type="molecule type" value="Genomic_DNA"/>
</dbReference>
<proteinExistence type="predicted"/>
<reference evidence="1 2" key="1">
    <citation type="journal article" date="2014" name="Genome Announc.">
        <title>Draft genome sequence of Sclerotinia borealis, a psychrophilic plant pathogenic fungus.</title>
        <authorList>
            <person name="Mardanov A.V."/>
            <person name="Beletsky A.V."/>
            <person name="Kadnikov V.V."/>
            <person name="Ignatov A.N."/>
            <person name="Ravin N.V."/>
        </authorList>
    </citation>
    <scope>NUCLEOTIDE SEQUENCE [LARGE SCALE GENOMIC DNA]</scope>
    <source>
        <strain evidence="2">F-4157</strain>
    </source>
</reference>
<sequence>MKDLSAPFAALMNGAMSGAGRDTDGGGSGFAGCGTDREGAGGMAGVGTQGVKEASVFTVSGPNWGEAFLFLSARVPFSRQEKQIAKTRLFEAADASLRKEVMGNARAQLGQHGGGSVADRGMDGTRVGKEASVFNTSAGIAGCGIDGMSGRNWGKDFLFLSARVLLSRQGKQVAKTLVSEAADASLRKEVMGSARAQLEQRFVFIFSMITRVAFDTFYGGKPPNPQGSLRSIICCTDHRT</sequence>